<dbReference type="Gene3D" id="2.30.110.10">
    <property type="entry name" value="Electron Transport, Fmn-binding Protein, Chain A"/>
    <property type="match status" value="1"/>
</dbReference>
<dbReference type="Proteomes" id="UP000241394">
    <property type="component" value="Chromosome LG23"/>
</dbReference>
<dbReference type="InterPro" id="IPR019595">
    <property type="entry name" value="DUF2470"/>
</dbReference>
<feature type="domain" description="DUF2470" evidence="1">
    <location>
        <begin position="259"/>
        <end position="331"/>
    </location>
</feature>
<dbReference type="InterPro" id="IPR037119">
    <property type="entry name" value="Haem_oxidase_HugZ-like_sf"/>
</dbReference>
<comment type="caution">
    <text evidence="2">The sequence shown here is derived from an EMBL/GenBank/DDBJ whole genome shotgun (WGS) entry which is preliminary data.</text>
</comment>
<dbReference type="PANTHER" id="PTHR13343">
    <property type="entry name" value="CREG1 PROTEIN"/>
    <property type="match status" value="1"/>
</dbReference>
<reference evidence="3" key="2">
    <citation type="journal article" date="2018" name="BMC Genomics">
        <title>A manually annotated Actinidia chinensis var. chinensis (kiwifruit) genome highlights the challenges associated with draft genomes and gene prediction in plants.</title>
        <authorList>
            <person name="Pilkington S.M."/>
            <person name="Crowhurst R."/>
            <person name="Hilario E."/>
            <person name="Nardozza S."/>
            <person name="Fraser L."/>
            <person name="Peng Y."/>
            <person name="Gunaseelan K."/>
            <person name="Simpson R."/>
            <person name="Tahir J."/>
            <person name="Deroles S.C."/>
            <person name="Templeton K."/>
            <person name="Luo Z."/>
            <person name="Davy M."/>
            <person name="Cheng C."/>
            <person name="McNeilage M."/>
            <person name="Scaglione D."/>
            <person name="Liu Y."/>
            <person name="Zhang Q."/>
            <person name="Datson P."/>
            <person name="De Silva N."/>
            <person name="Gardiner S.E."/>
            <person name="Bassett H."/>
            <person name="Chagne D."/>
            <person name="McCallum J."/>
            <person name="Dzierzon H."/>
            <person name="Deng C."/>
            <person name="Wang Y.Y."/>
            <person name="Barron L."/>
            <person name="Manako K."/>
            <person name="Bowen J."/>
            <person name="Foster T.M."/>
            <person name="Erridge Z.A."/>
            <person name="Tiffin H."/>
            <person name="Waite C.N."/>
            <person name="Davies K.M."/>
            <person name="Grierson E.P."/>
            <person name="Laing W.A."/>
            <person name="Kirk R."/>
            <person name="Chen X."/>
            <person name="Wood M."/>
            <person name="Montefiori M."/>
            <person name="Brummell D.A."/>
            <person name="Schwinn K.E."/>
            <person name="Catanach A."/>
            <person name="Fullerton C."/>
            <person name="Li D."/>
            <person name="Meiyalaghan S."/>
            <person name="Nieuwenhuizen N."/>
            <person name="Read N."/>
            <person name="Prakash R."/>
            <person name="Hunter D."/>
            <person name="Zhang H."/>
            <person name="McKenzie M."/>
            <person name="Knabel M."/>
            <person name="Harris A."/>
            <person name="Allan A.C."/>
            <person name="Gleave A."/>
            <person name="Chen A."/>
            <person name="Janssen B.J."/>
            <person name="Plunkett B."/>
            <person name="Ampomah-Dwamena C."/>
            <person name="Voogd C."/>
            <person name="Leif D."/>
            <person name="Lafferty D."/>
            <person name="Souleyre E.J.F."/>
            <person name="Varkonyi-Gasic E."/>
            <person name="Gambi F."/>
            <person name="Hanley J."/>
            <person name="Yao J.L."/>
            <person name="Cheung J."/>
            <person name="David K.M."/>
            <person name="Warren B."/>
            <person name="Marsh K."/>
            <person name="Snowden K.C."/>
            <person name="Lin-Wang K."/>
            <person name="Brian L."/>
            <person name="Martinez-Sanchez M."/>
            <person name="Wang M."/>
            <person name="Ileperuma N."/>
            <person name="Macnee N."/>
            <person name="Campin R."/>
            <person name="McAtee P."/>
            <person name="Drummond R.S.M."/>
            <person name="Espley R.V."/>
            <person name="Ireland H.S."/>
            <person name="Wu R."/>
            <person name="Atkinson R.G."/>
            <person name="Karunairetnam S."/>
            <person name="Bulley S."/>
            <person name="Chunkath S."/>
            <person name="Hanley Z."/>
            <person name="Storey R."/>
            <person name="Thrimawithana A.H."/>
            <person name="Thomson S."/>
            <person name="David C."/>
            <person name="Testolin R."/>
            <person name="Huang H."/>
            <person name="Hellens R.P."/>
            <person name="Schaffer R.J."/>
        </authorList>
    </citation>
    <scope>NUCLEOTIDE SEQUENCE [LARGE SCALE GENOMIC DNA]</scope>
    <source>
        <strain evidence="3">cv. Red5</strain>
    </source>
</reference>
<reference evidence="2 3" key="1">
    <citation type="submission" date="2017-07" db="EMBL/GenBank/DDBJ databases">
        <title>An improved, manually edited Actinidia chinensis var. chinensis (kiwifruit) genome highlights the challenges associated with draft genomes and gene prediction in plants.</title>
        <authorList>
            <person name="Pilkington S."/>
            <person name="Crowhurst R."/>
            <person name="Hilario E."/>
            <person name="Nardozza S."/>
            <person name="Fraser L."/>
            <person name="Peng Y."/>
            <person name="Gunaseelan K."/>
            <person name="Simpson R."/>
            <person name="Tahir J."/>
            <person name="Deroles S."/>
            <person name="Templeton K."/>
            <person name="Luo Z."/>
            <person name="Davy M."/>
            <person name="Cheng C."/>
            <person name="Mcneilage M."/>
            <person name="Scaglione D."/>
            <person name="Liu Y."/>
            <person name="Zhang Q."/>
            <person name="Datson P."/>
            <person name="De Silva N."/>
            <person name="Gardiner S."/>
            <person name="Bassett H."/>
            <person name="Chagne D."/>
            <person name="Mccallum J."/>
            <person name="Dzierzon H."/>
            <person name="Deng C."/>
            <person name="Wang Y.-Y."/>
            <person name="Barron N."/>
            <person name="Manako K."/>
            <person name="Bowen J."/>
            <person name="Foster T."/>
            <person name="Erridge Z."/>
            <person name="Tiffin H."/>
            <person name="Waite C."/>
            <person name="Davies K."/>
            <person name="Grierson E."/>
            <person name="Laing W."/>
            <person name="Kirk R."/>
            <person name="Chen X."/>
            <person name="Wood M."/>
            <person name="Montefiori M."/>
            <person name="Brummell D."/>
            <person name="Schwinn K."/>
            <person name="Catanach A."/>
            <person name="Fullerton C."/>
            <person name="Li D."/>
            <person name="Meiyalaghan S."/>
            <person name="Nieuwenhuizen N."/>
            <person name="Read N."/>
            <person name="Prakash R."/>
            <person name="Hunter D."/>
            <person name="Zhang H."/>
            <person name="Mckenzie M."/>
            <person name="Knabel M."/>
            <person name="Harris A."/>
            <person name="Allan A."/>
            <person name="Chen A."/>
            <person name="Janssen B."/>
            <person name="Plunkett B."/>
            <person name="Dwamena C."/>
            <person name="Voogd C."/>
            <person name="Leif D."/>
            <person name="Lafferty D."/>
            <person name="Souleyre E."/>
            <person name="Varkonyi-Gasic E."/>
            <person name="Gambi F."/>
            <person name="Hanley J."/>
            <person name="Yao J.-L."/>
            <person name="Cheung J."/>
            <person name="David K."/>
            <person name="Warren B."/>
            <person name="Marsh K."/>
            <person name="Snowden K."/>
            <person name="Lin-Wang K."/>
            <person name="Brian L."/>
            <person name="Martinez-Sanchez M."/>
            <person name="Wang M."/>
            <person name="Ileperuma N."/>
            <person name="Macnee N."/>
            <person name="Campin R."/>
            <person name="Mcatee P."/>
            <person name="Drummond R."/>
            <person name="Espley R."/>
            <person name="Ireland H."/>
            <person name="Wu R."/>
            <person name="Atkinson R."/>
            <person name="Karunairetnam S."/>
            <person name="Bulley S."/>
            <person name="Chunkath S."/>
            <person name="Hanley Z."/>
            <person name="Storey R."/>
            <person name="Thrimawithana A."/>
            <person name="Thomson S."/>
            <person name="David C."/>
            <person name="Testolin R."/>
        </authorList>
    </citation>
    <scope>NUCLEOTIDE SEQUENCE [LARGE SCALE GENOMIC DNA]</scope>
    <source>
        <strain evidence="3">cv. Red5</strain>
        <tissue evidence="2">Young leaf</tissue>
    </source>
</reference>
<dbReference type="Gramene" id="PSR96980">
    <property type="protein sequence ID" value="PSR96980"/>
    <property type="gene ID" value="CEY00_Acc27036"/>
</dbReference>
<dbReference type="SUPFAM" id="SSF50475">
    <property type="entry name" value="FMN-binding split barrel"/>
    <property type="match status" value="1"/>
</dbReference>
<gene>
    <name evidence="2" type="ORF">CEY00_Acc27036</name>
</gene>
<dbReference type="FunFam" id="3.20.180.10:FF:000001">
    <property type="entry name" value="Glutamyl-tRNA reductase-binding protein chloroplastic"/>
    <property type="match status" value="1"/>
</dbReference>
<dbReference type="FunFam" id="2.30.110.10:FF:000015">
    <property type="entry name" value="Glutamyl-tRNA reductase-binding protein, chloroplastic"/>
    <property type="match status" value="1"/>
</dbReference>
<keyword evidence="3" id="KW-1185">Reference proteome</keyword>
<evidence type="ECO:0000313" key="3">
    <source>
        <dbReference type="Proteomes" id="UP000241394"/>
    </source>
</evidence>
<dbReference type="InParanoid" id="A0A2R6PW42"/>
<accession>A0A2R6PW42</accession>
<dbReference type="Gene3D" id="3.20.180.10">
    <property type="entry name" value="PNP-oxidase-like"/>
    <property type="match status" value="1"/>
</dbReference>
<dbReference type="AlphaFoldDB" id="A0A2R6PW42"/>
<evidence type="ECO:0000313" key="2">
    <source>
        <dbReference type="EMBL" id="PSR96980.1"/>
    </source>
</evidence>
<dbReference type="OMA" id="KSTFNCM"/>
<dbReference type="InterPro" id="IPR012349">
    <property type="entry name" value="Split_barrel_FMN-bd"/>
</dbReference>
<organism evidence="2 3">
    <name type="scientific">Actinidia chinensis var. chinensis</name>
    <name type="common">Chinese soft-hair kiwi</name>
    <dbReference type="NCBI Taxonomy" id="1590841"/>
    <lineage>
        <taxon>Eukaryota</taxon>
        <taxon>Viridiplantae</taxon>
        <taxon>Streptophyta</taxon>
        <taxon>Embryophyta</taxon>
        <taxon>Tracheophyta</taxon>
        <taxon>Spermatophyta</taxon>
        <taxon>Magnoliopsida</taxon>
        <taxon>eudicotyledons</taxon>
        <taxon>Gunneridae</taxon>
        <taxon>Pentapetalae</taxon>
        <taxon>asterids</taxon>
        <taxon>Ericales</taxon>
        <taxon>Actinidiaceae</taxon>
        <taxon>Actinidia</taxon>
    </lineage>
</organism>
<dbReference type="STRING" id="1590841.A0A2R6PW42"/>
<protein>
    <submittedName>
        <fullName evidence="2">Glutamyl-tRNA reductase-binding protein</fullName>
    </submittedName>
</protein>
<dbReference type="FunCoup" id="A0A2R6PW42">
    <property type="interactions" value="1889"/>
</dbReference>
<name>A0A2R6PW42_ACTCC</name>
<sequence>MRALSLSIIFHPSGSNFVEDFKNLEKRPKLISQGQMFPQSQSRTAHLPPSILPAAHFSKPPLSLSKTPRKTHFNSSRQFPFRKSLIQPLKCSVSVVSEPTHLELTTSHKPVPAEVSRTIMELSSVGTLSTLTQAGWPLGLGVRFAVDSEGTPIVCLNASNRQFSMDKRSTLHVQLEQSGLRSPQCTIQGSLDKPEEIMLLKKFHSTFEKRFGKEVNEDFIYIVTVERVFQMEDFMEDGTWITSSDYKLANPDPLRDFAERIVEEINTHNMEDVRRFCNIFVDLDFQVSEAKMVWVDRLGFDMRLISPQNGIFEVRIPFPREVTDEKGVKSSFNGMSQLAWEVEKNYHAPDFKKVKQLKNITCRGH</sequence>
<proteinExistence type="predicted"/>
<dbReference type="GO" id="GO:0009507">
    <property type="term" value="C:chloroplast"/>
    <property type="evidence" value="ECO:0007669"/>
    <property type="project" value="TreeGrafter"/>
</dbReference>
<dbReference type="EMBL" id="NKQK01000023">
    <property type="protein sequence ID" value="PSR96980.1"/>
    <property type="molecule type" value="Genomic_DNA"/>
</dbReference>
<evidence type="ECO:0000259" key="1">
    <source>
        <dbReference type="Pfam" id="PF10615"/>
    </source>
</evidence>
<dbReference type="PANTHER" id="PTHR13343:SF22">
    <property type="entry name" value="GLUTAMYL-TRNA REDUCTASE-BINDING PROTEIN, CHLOROPLASTIC"/>
    <property type="match status" value="1"/>
</dbReference>
<dbReference type="OrthoDB" id="2138282at2759"/>
<dbReference type="Pfam" id="PF10615">
    <property type="entry name" value="DUF2470"/>
    <property type="match status" value="1"/>
</dbReference>